<evidence type="ECO:0000313" key="1">
    <source>
        <dbReference type="EMBL" id="MCI69399.1"/>
    </source>
</evidence>
<evidence type="ECO:0000313" key="2">
    <source>
        <dbReference type="Proteomes" id="UP000265520"/>
    </source>
</evidence>
<accession>A0A392U7B3</accession>
<organism evidence="1 2">
    <name type="scientific">Trifolium medium</name>
    <dbReference type="NCBI Taxonomy" id="97028"/>
    <lineage>
        <taxon>Eukaryota</taxon>
        <taxon>Viridiplantae</taxon>
        <taxon>Streptophyta</taxon>
        <taxon>Embryophyta</taxon>
        <taxon>Tracheophyta</taxon>
        <taxon>Spermatophyta</taxon>
        <taxon>Magnoliopsida</taxon>
        <taxon>eudicotyledons</taxon>
        <taxon>Gunneridae</taxon>
        <taxon>Pentapetalae</taxon>
        <taxon>rosids</taxon>
        <taxon>fabids</taxon>
        <taxon>Fabales</taxon>
        <taxon>Fabaceae</taxon>
        <taxon>Papilionoideae</taxon>
        <taxon>50 kb inversion clade</taxon>
        <taxon>NPAAA clade</taxon>
        <taxon>Hologalegina</taxon>
        <taxon>IRL clade</taxon>
        <taxon>Trifolieae</taxon>
        <taxon>Trifolium</taxon>
    </lineage>
</organism>
<dbReference type="Proteomes" id="UP000265520">
    <property type="component" value="Unassembled WGS sequence"/>
</dbReference>
<keyword evidence="2" id="KW-1185">Reference proteome</keyword>
<feature type="non-terminal residue" evidence="1">
    <location>
        <position position="32"/>
    </location>
</feature>
<sequence length="32" mass="3309">MPLFSLAAGMADDLEFLHGIVGEDEDNSAGGE</sequence>
<comment type="caution">
    <text evidence="1">The sequence shown here is derived from an EMBL/GenBank/DDBJ whole genome shotgun (WGS) entry which is preliminary data.</text>
</comment>
<proteinExistence type="predicted"/>
<protein>
    <submittedName>
        <fullName evidence="1">Uncharacterized protein</fullName>
    </submittedName>
</protein>
<reference evidence="1 2" key="1">
    <citation type="journal article" date="2018" name="Front. Plant Sci.">
        <title>Red Clover (Trifolium pratense) and Zigzag Clover (T. medium) - A Picture of Genomic Similarities and Differences.</title>
        <authorList>
            <person name="Dluhosova J."/>
            <person name="Istvanek J."/>
            <person name="Nedelnik J."/>
            <person name="Repkova J."/>
        </authorList>
    </citation>
    <scope>NUCLEOTIDE SEQUENCE [LARGE SCALE GENOMIC DNA]</scope>
    <source>
        <strain evidence="2">cv. 10/8</strain>
        <tissue evidence="1">Leaf</tissue>
    </source>
</reference>
<dbReference type="EMBL" id="LXQA010755249">
    <property type="protein sequence ID" value="MCI69399.1"/>
    <property type="molecule type" value="Genomic_DNA"/>
</dbReference>
<dbReference type="AlphaFoldDB" id="A0A392U7B3"/>
<name>A0A392U7B3_9FABA</name>